<dbReference type="SUPFAM" id="SSF51197">
    <property type="entry name" value="Clavaminate synthase-like"/>
    <property type="match status" value="1"/>
</dbReference>
<feature type="region of interest" description="Disordered" evidence="1">
    <location>
        <begin position="1"/>
        <end position="21"/>
    </location>
</feature>
<evidence type="ECO:0000256" key="1">
    <source>
        <dbReference type="SAM" id="MobiDB-lite"/>
    </source>
</evidence>
<organism evidence="2">
    <name type="scientific">freshwater metagenome</name>
    <dbReference type="NCBI Taxonomy" id="449393"/>
    <lineage>
        <taxon>unclassified sequences</taxon>
        <taxon>metagenomes</taxon>
        <taxon>ecological metagenomes</taxon>
    </lineage>
</organism>
<gene>
    <name evidence="2" type="ORF">UFOPK3674_01088</name>
</gene>
<sequence>MALTFLRRRGDARDSADTGFDGTDAELRAEIDRLTDLRRSERSPEADRRLLWLRHLAGIRLVEAASGASFVAPDEAALPPQPQDGLLELPASAVTPGIIRAAMLRDGGIIVRGLVPRDDALHLAAGIDAAFAVREAGDTGAGDADVYREFVPERPYQPIGTRDWIRAGGGILAADCPSLAFELQELFINAGVPALAAGYLGEPAVFSVDKTTLRKATPDVPGGWHQDGKFMGDVRALNLWLSLSRCGDVAPGLDIVARRFEEMVRTQTEEAVLTIQVSQALAEEAAGDRPIIRPIFEPGDAIFFDEMNLHKTGSDPSMPNPRFAVENWFFGPSGFPEAYVPIAV</sequence>
<accession>A0A6J7IIW4</accession>
<name>A0A6J7IIW4_9ZZZZ</name>
<dbReference type="EMBL" id="CAFBMX010000005">
    <property type="protein sequence ID" value="CAB4930047.1"/>
    <property type="molecule type" value="Genomic_DNA"/>
</dbReference>
<protein>
    <submittedName>
        <fullName evidence="2">Unannotated protein</fullName>
    </submittedName>
</protein>
<dbReference type="Gene3D" id="2.60.120.620">
    <property type="entry name" value="q2cbj1_9rhob like domain"/>
    <property type="match status" value="1"/>
</dbReference>
<proteinExistence type="predicted"/>
<dbReference type="AlphaFoldDB" id="A0A6J7IIW4"/>
<evidence type="ECO:0000313" key="2">
    <source>
        <dbReference type="EMBL" id="CAB4930047.1"/>
    </source>
</evidence>
<reference evidence="2" key="1">
    <citation type="submission" date="2020-05" db="EMBL/GenBank/DDBJ databases">
        <authorList>
            <person name="Chiriac C."/>
            <person name="Salcher M."/>
            <person name="Ghai R."/>
            <person name="Kavagutti S V."/>
        </authorList>
    </citation>
    <scope>NUCLEOTIDE SEQUENCE</scope>
</reference>